<reference evidence="2" key="2">
    <citation type="submission" date="2022-10" db="EMBL/GenBank/DDBJ databases">
        <authorList>
            <consortium name="ENA_rothamsted_submissions"/>
            <consortium name="culmorum"/>
            <person name="King R."/>
        </authorList>
    </citation>
    <scope>NUCLEOTIDE SEQUENCE</scope>
</reference>
<gene>
    <name evidence="2" type="ORF">APHIGO_LOCUS11481</name>
</gene>
<organism evidence="2 3">
    <name type="scientific">Aphis gossypii</name>
    <name type="common">Cotton aphid</name>
    <dbReference type="NCBI Taxonomy" id="80765"/>
    <lineage>
        <taxon>Eukaryota</taxon>
        <taxon>Metazoa</taxon>
        <taxon>Ecdysozoa</taxon>
        <taxon>Arthropoda</taxon>
        <taxon>Hexapoda</taxon>
        <taxon>Insecta</taxon>
        <taxon>Pterygota</taxon>
        <taxon>Neoptera</taxon>
        <taxon>Paraneoptera</taxon>
        <taxon>Hemiptera</taxon>
        <taxon>Sternorrhyncha</taxon>
        <taxon>Aphidomorpha</taxon>
        <taxon>Aphidoidea</taxon>
        <taxon>Aphididae</taxon>
        <taxon>Aphidini</taxon>
        <taxon>Aphis</taxon>
        <taxon>Aphis</taxon>
    </lineage>
</organism>
<protein>
    <submittedName>
        <fullName evidence="2">Uncharacterized protein</fullName>
    </submittedName>
</protein>
<name>A0A9P0JHH9_APHGO</name>
<evidence type="ECO:0000313" key="2">
    <source>
        <dbReference type="EMBL" id="CAH1738066.1"/>
    </source>
</evidence>
<keyword evidence="3" id="KW-1185">Reference proteome</keyword>
<dbReference type="EMBL" id="OU899037">
    <property type="protein sequence ID" value="CAH1738066.1"/>
    <property type="molecule type" value="Genomic_DNA"/>
</dbReference>
<dbReference type="Proteomes" id="UP001154329">
    <property type="component" value="Chromosome 4"/>
</dbReference>
<feature type="compositionally biased region" description="Polar residues" evidence="1">
    <location>
        <begin position="121"/>
        <end position="141"/>
    </location>
</feature>
<reference evidence="2" key="1">
    <citation type="submission" date="2022-02" db="EMBL/GenBank/DDBJ databases">
        <authorList>
            <person name="King R."/>
        </authorList>
    </citation>
    <scope>NUCLEOTIDE SEQUENCE</scope>
</reference>
<dbReference type="AlphaFoldDB" id="A0A9P0JHH9"/>
<sequence length="228" mass="24585">MQNIDISENETLSSSSAAISITEPTSLKLENDQYKTVSDSQNASPEMTIKGSFGYRPNLTAAALTPGGDTTAILIQVPTAVTVQPVSIEPVAFCPTPIELANNAEPQIDELPTAEVEIRSPSISSDRQVSTAESNGDSSGETDAKSRYLAGCPKPLWSSMPNIALHYPDSVSYDTEIKSTTPMRVSRDLSTRSSTTLTEPAVTQVKIKRPSLWKRAKKFARRVFCCAA</sequence>
<feature type="region of interest" description="Disordered" evidence="1">
    <location>
        <begin position="112"/>
        <end position="145"/>
    </location>
</feature>
<evidence type="ECO:0000256" key="1">
    <source>
        <dbReference type="SAM" id="MobiDB-lite"/>
    </source>
</evidence>
<accession>A0A9P0JHH9</accession>
<proteinExistence type="predicted"/>
<evidence type="ECO:0000313" key="3">
    <source>
        <dbReference type="Proteomes" id="UP001154329"/>
    </source>
</evidence>